<dbReference type="EMBL" id="JABVXQ010000001">
    <property type="protein sequence ID" value="KAF6131237.1"/>
    <property type="molecule type" value="Genomic_DNA"/>
</dbReference>
<evidence type="ECO:0000313" key="3">
    <source>
        <dbReference type="Proteomes" id="UP000664940"/>
    </source>
</evidence>
<gene>
    <name evidence="2" type="ORF">HJG60_008097</name>
</gene>
<dbReference type="AlphaFoldDB" id="A0A834BJ27"/>
<proteinExistence type="predicted"/>
<protein>
    <submittedName>
        <fullName evidence="2">Uncharacterized protein</fullName>
    </submittedName>
</protein>
<dbReference type="Proteomes" id="UP000664940">
    <property type="component" value="Unassembled WGS sequence"/>
</dbReference>
<sequence>MLRQTAPGSVPGRTSPAWVPVSPPVGGRAGRPVRSSQTPLPPSLEFLFPEPVHTGPLVCPLGGPCARAPNCLAASPRPAVRAHGPASPPPQRTQGFWLTNHGVPCKRFSCLLESLCLLTVSFQRRPDPSWPAASAAPLSRPWPPWLQPLPSGLAGRALLPTQLGALSCPDEQKQII</sequence>
<feature type="region of interest" description="Disordered" evidence="1">
    <location>
        <begin position="1"/>
        <end position="40"/>
    </location>
</feature>
<name>A0A834BJ27_9CHIR</name>
<organism evidence="2 3">
    <name type="scientific">Phyllostomus discolor</name>
    <name type="common">pale spear-nosed bat</name>
    <dbReference type="NCBI Taxonomy" id="89673"/>
    <lineage>
        <taxon>Eukaryota</taxon>
        <taxon>Metazoa</taxon>
        <taxon>Chordata</taxon>
        <taxon>Craniata</taxon>
        <taxon>Vertebrata</taxon>
        <taxon>Euteleostomi</taxon>
        <taxon>Mammalia</taxon>
        <taxon>Eutheria</taxon>
        <taxon>Laurasiatheria</taxon>
        <taxon>Chiroptera</taxon>
        <taxon>Yangochiroptera</taxon>
        <taxon>Phyllostomidae</taxon>
        <taxon>Phyllostominae</taxon>
        <taxon>Phyllostomus</taxon>
    </lineage>
</organism>
<reference evidence="2 3" key="1">
    <citation type="journal article" date="2020" name="Nature">
        <title>Six reference-quality genomes reveal evolution of bat adaptations.</title>
        <authorList>
            <person name="Jebb D."/>
            <person name="Huang Z."/>
            <person name="Pippel M."/>
            <person name="Hughes G.M."/>
            <person name="Lavrichenko K."/>
            <person name="Devanna P."/>
            <person name="Winkler S."/>
            <person name="Jermiin L.S."/>
            <person name="Skirmuntt E.C."/>
            <person name="Katzourakis A."/>
            <person name="Burkitt-Gray L."/>
            <person name="Ray D.A."/>
            <person name="Sullivan K.A.M."/>
            <person name="Roscito J.G."/>
            <person name="Kirilenko B.M."/>
            <person name="Davalos L.M."/>
            <person name="Corthals A.P."/>
            <person name="Power M.L."/>
            <person name="Jones G."/>
            <person name="Ransome R.D."/>
            <person name="Dechmann D.K.N."/>
            <person name="Locatelli A.G."/>
            <person name="Puechmaille S.J."/>
            <person name="Fedrigo O."/>
            <person name="Jarvis E.D."/>
            <person name="Hiller M."/>
            <person name="Vernes S.C."/>
            <person name="Myers E.W."/>
            <person name="Teeling E.C."/>
        </authorList>
    </citation>
    <scope>NUCLEOTIDE SEQUENCE [LARGE SCALE GENOMIC DNA]</scope>
    <source>
        <strain evidence="2">Bat1K_MPI-CBG_1</strain>
    </source>
</reference>
<comment type="caution">
    <text evidence="2">The sequence shown here is derived from an EMBL/GenBank/DDBJ whole genome shotgun (WGS) entry which is preliminary data.</text>
</comment>
<evidence type="ECO:0000313" key="2">
    <source>
        <dbReference type="EMBL" id="KAF6131237.1"/>
    </source>
</evidence>
<accession>A0A834BJ27</accession>
<evidence type="ECO:0000256" key="1">
    <source>
        <dbReference type="SAM" id="MobiDB-lite"/>
    </source>
</evidence>